<gene>
    <name evidence="2" type="ORF">H8L47_06305</name>
</gene>
<feature type="chain" id="PRO_5047055339" description="Lipoprotein" evidence="1">
    <location>
        <begin position="21"/>
        <end position="136"/>
    </location>
</feature>
<proteinExistence type="predicted"/>
<feature type="signal peptide" evidence="1">
    <location>
        <begin position="1"/>
        <end position="20"/>
    </location>
</feature>
<accession>A0ABR6Z5X4</accession>
<evidence type="ECO:0008006" key="4">
    <source>
        <dbReference type="Google" id="ProtNLM"/>
    </source>
</evidence>
<evidence type="ECO:0000256" key="1">
    <source>
        <dbReference type="SAM" id="SignalP"/>
    </source>
</evidence>
<dbReference type="PROSITE" id="PS51257">
    <property type="entry name" value="PROKAR_LIPOPROTEIN"/>
    <property type="match status" value="1"/>
</dbReference>
<organism evidence="2 3">
    <name type="scientific">Undibacterium umbellatum</name>
    <dbReference type="NCBI Taxonomy" id="2762300"/>
    <lineage>
        <taxon>Bacteria</taxon>
        <taxon>Pseudomonadati</taxon>
        <taxon>Pseudomonadota</taxon>
        <taxon>Betaproteobacteria</taxon>
        <taxon>Burkholderiales</taxon>
        <taxon>Oxalobacteraceae</taxon>
        <taxon>Undibacterium</taxon>
    </lineage>
</organism>
<evidence type="ECO:0000313" key="3">
    <source>
        <dbReference type="Proteomes" id="UP000646911"/>
    </source>
</evidence>
<protein>
    <recommendedName>
        <fullName evidence="4">Lipoprotein</fullName>
    </recommendedName>
</protein>
<keyword evidence="3" id="KW-1185">Reference proteome</keyword>
<keyword evidence="1" id="KW-0732">Signal</keyword>
<comment type="caution">
    <text evidence="2">The sequence shown here is derived from an EMBL/GenBank/DDBJ whole genome shotgun (WGS) entry which is preliminary data.</text>
</comment>
<evidence type="ECO:0000313" key="2">
    <source>
        <dbReference type="EMBL" id="MBC3907170.1"/>
    </source>
</evidence>
<reference evidence="2 3" key="1">
    <citation type="submission" date="2020-08" db="EMBL/GenBank/DDBJ databases">
        <title>Novel species isolated from subtropical streams in China.</title>
        <authorList>
            <person name="Lu H."/>
        </authorList>
    </citation>
    <scope>NUCLEOTIDE SEQUENCE [LARGE SCALE GENOMIC DNA]</scope>
    <source>
        <strain evidence="2 3">NL8W</strain>
    </source>
</reference>
<dbReference type="EMBL" id="JACOFX010000002">
    <property type="protein sequence ID" value="MBC3907170.1"/>
    <property type="molecule type" value="Genomic_DNA"/>
</dbReference>
<dbReference type="RefSeq" id="WP_186952416.1">
    <property type="nucleotide sequence ID" value="NZ_JACOFX010000002.1"/>
</dbReference>
<name>A0ABR6Z5X4_9BURK</name>
<sequence>MKKLKLKLIPILCLVLLATACGYSEPAFNKAGYTPVNAKVAIPTEVMKALVDLCHQCSFADIGEKYEQTDFRRDAALPWRGINWAGYSGSKWAIRYGHGGRGFHYHLLVFEMRPSVRLVAIEDEGCDFPDMKNCEF</sequence>
<dbReference type="Proteomes" id="UP000646911">
    <property type="component" value="Unassembled WGS sequence"/>
</dbReference>